<evidence type="ECO:0000313" key="12">
    <source>
        <dbReference type="Proteomes" id="UP001596002"/>
    </source>
</evidence>
<feature type="transmembrane region" description="Helical" evidence="10">
    <location>
        <begin position="37"/>
        <end position="55"/>
    </location>
</feature>
<evidence type="ECO:0000256" key="8">
    <source>
        <dbReference type="ARBA" id="ARBA00023143"/>
    </source>
</evidence>
<evidence type="ECO:0000313" key="11">
    <source>
        <dbReference type="EMBL" id="MFC4768800.1"/>
    </source>
</evidence>
<evidence type="ECO:0000256" key="6">
    <source>
        <dbReference type="ARBA" id="ARBA00022989"/>
    </source>
</evidence>
<dbReference type="InterPro" id="IPR002010">
    <property type="entry name" value="T3SS_IM_R"/>
</dbReference>
<evidence type="ECO:0000256" key="5">
    <source>
        <dbReference type="ARBA" id="ARBA00022692"/>
    </source>
</evidence>
<dbReference type="RefSeq" id="WP_380026750.1">
    <property type="nucleotide sequence ID" value="NZ_JBHSHC010000112.1"/>
</dbReference>
<evidence type="ECO:0000256" key="9">
    <source>
        <dbReference type="NCBIfam" id="TIGR01400"/>
    </source>
</evidence>
<feature type="transmembrane region" description="Helical" evidence="10">
    <location>
        <begin position="214"/>
        <end position="241"/>
    </location>
</feature>
<dbReference type="EMBL" id="JBHSHC010000112">
    <property type="protein sequence ID" value="MFC4768800.1"/>
    <property type="molecule type" value="Genomic_DNA"/>
</dbReference>
<comment type="caution">
    <text evidence="11">The sequence shown here is derived from an EMBL/GenBank/DDBJ whole genome shotgun (WGS) entry which is preliminary data.</text>
</comment>
<keyword evidence="11" id="KW-0969">Cilium</keyword>
<name>A0ABV9Q827_9BACL</name>
<dbReference type="Proteomes" id="UP001596002">
    <property type="component" value="Unassembled WGS sequence"/>
</dbReference>
<accession>A0ABV9Q827</accession>
<dbReference type="PANTHER" id="PTHR30065">
    <property type="entry name" value="FLAGELLAR BIOSYNTHETIC PROTEIN FLIR"/>
    <property type="match status" value="1"/>
</dbReference>
<feature type="transmembrane region" description="Helical" evidence="10">
    <location>
        <begin position="132"/>
        <end position="152"/>
    </location>
</feature>
<keyword evidence="4 10" id="KW-1003">Cell membrane</keyword>
<feature type="transmembrane region" description="Helical" evidence="10">
    <location>
        <begin position="172"/>
        <end position="202"/>
    </location>
</feature>
<dbReference type="InterPro" id="IPR006303">
    <property type="entry name" value="FliR"/>
</dbReference>
<dbReference type="PRINTS" id="PR00953">
    <property type="entry name" value="TYPE3IMRPROT"/>
</dbReference>
<feature type="transmembrane region" description="Helical" evidence="10">
    <location>
        <begin position="75"/>
        <end position="96"/>
    </location>
</feature>
<sequence>MSFGILNMQIELFLLVFTRVSSMFFIAPIFGMRGIPAHFKIGLAFFVSLVAFSSLPGNQLTGDLLQNPGLVMAGILKEALVGVVIGYACVLIFSAVQVAGQFIDIQIGFSIVNVIDPQTGFHVPIMGSFKNLLAILLFLGMDGHFGLISAIIQSFEYLKLGAFVFSDGLLEFFFKAFSTMFLIALKISMPVVAALFITDVGFAIMARTVPQMNIFVVGMPVKILFGLFMMILVMSVFVYFLQDMFHLMFRQVDSLLELLGGRV</sequence>
<gene>
    <name evidence="11" type="primary">fliR</name>
    <name evidence="11" type="ORF">ACFO8Q_15750</name>
</gene>
<comment type="subcellular location">
    <subcellularLocation>
        <location evidence="10">Cell membrane</location>
        <topology evidence="10">Multi-pass membrane protein</topology>
    </subcellularLocation>
    <subcellularLocation>
        <location evidence="10">Bacterial flagellum basal body</location>
    </subcellularLocation>
</comment>
<evidence type="ECO:0000256" key="2">
    <source>
        <dbReference type="ARBA" id="ARBA00009772"/>
    </source>
</evidence>
<keyword evidence="11" id="KW-0282">Flagellum</keyword>
<protein>
    <recommendedName>
        <fullName evidence="3 9">Flagellar biosynthetic protein FliR</fullName>
    </recommendedName>
</protein>
<dbReference type="NCBIfam" id="TIGR01400">
    <property type="entry name" value="fliR"/>
    <property type="match status" value="1"/>
</dbReference>
<reference evidence="12" key="1">
    <citation type="journal article" date="2019" name="Int. J. Syst. Evol. Microbiol.">
        <title>The Global Catalogue of Microorganisms (GCM) 10K type strain sequencing project: providing services to taxonomists for standard genome sequencing and annotation.</title>
        <authorList>
            <consortium name="The Broad Institute Genomics Platform"/>
            <consortium name="The Broad Institute Genome Sequencing Center for Infectious Disease"/>
            <person name="Wu L."/>
            <person name="Ma J."/>
        </authorList>
    </citation>
    <scope>NUCLEOTIDE SEQUENCE [LARGE SCALE GENOMIC DNA]</scope>
    <source>
        <strain evidence="12">WYCCWR 12678</strain>
    </source>
</reference>
<dbReference type="PANTHER" id="PTHR30065:SF1">
    <property type="entry name" value="SURFACE PRESENTATION OF ANTIGENS PROTEIN SPAR"/>
    <property type="match status" value="1"/>
</dbReference>
<proteinExistence type="inferred from homology"/>
<comment type="function">
    <text evidence="1 10">Role in flagellar biosynthesis.</text>
</comment>
<keyword evidence="7 10" id="KW-0472">Membrane</keyword>
<evidence type="ECO:0000256" key="1">
    <source>
        <dbReference type="ARBA" id="ARBA00002578"/>
    </source>
</evidence>
<evidence type="ECO:0000256" key="3">
    <source>
        <dbReference type="ARBA" id="ARBA00021717"/>
    </source>
</evidence>
<keyword evidence="11" id="KW-0966">Cell projection</keyword>
<evidence type="ECO:0000256" key="10">
    <source>
        <dbReference type="RuleBase" id="RU362071"/>
    </source>
</evidence>
<evidence type="ECO:0000256" key="4">
    <source>
        <dbReference type="ARBA" id="ARBA00022475"/>
    </source>
</evidence>
<keyword evidence="12" id="KW-1185">Reference proteome</keyword>
<feature type="transmembrane region" description="Helical" evidence="10">
    <location>
        <begin position="12"/>
        <end position="30"/>
    </location>
</feature>
<evidence type="ECO:0000256" key="7">
    <source>
        <dbReference type="ARBA" id="ARBA00023136"/>
    </source>
</evidence>
<comment type="similarity">
    <text evidence="2 10">Belongs to the FliR/MopE/SpaR family.</text>
</comment>
<organism evidence="11 12">
    <name type="scientific">Effusibacillus consociatus</name>
    <dbReference type="NCBI Taxonomy" id="1117041"/>
    <lineage>
        <taxon>Bacteria</taxon>
        <taxon>Bacillati</taxon>
        <taxon>Bacillota</taxon>
        <taxon>Bacilli</taxon>
        <taxon>Bacillales</taxon>
        <taxon>Alicyclobacillaceae</taxon>
        <taxon>Effusibacillus</taxon>
    </lineage>
</organism>
<keyword evidence="8 10" id="KW-0975">Bacterial flagellum</keyword>
<keyword evidence="6 10" id="KW-1133">Transmembrane helix</keyword>
<dbReference type="Pfam" id="PF01311">
    <property type="entry name" value="Bac_export_1"/>
    <property type="match status" value="1"/>
</dbReference>
<keyword evidence="5 10" id="KW-0812">Transmembrane</keyword>